<gene>
    <name evidence="6" type="ORF">METZ01_LOCUS22291</name>
</gene>
<feature type="region of interest" description="Disordered" evidence="4">
    <location>
        <begin position="115"/>
        <end position="134"/>
    </location>
</feature>
<dbReference type="EMBL" id="UINC01001061">
    <property type="protein sequence ID" value="SUZ69437.1"/>
    <property type="molecule type" value="Genomic_DNA"/>
</dbReference>
<dbReference type="PROSITE" id="PS51007">
    <property type="entry name" value="CYTC"/>
    <property type="match status" value="1"/>
</dbReference>
<dbReference type="InterPro" id="IPR009056">
    <property type="entry name" value="Cyt_c-like_dom"/>
</dbReference>
<dbReference type="GO" id="GO:0046872">
    <property type="term" value="F:metal ion binding"/>
    <property type="evidence" value="ECO:0007669"/>
    <property type="project" value="UniProtKB-KW"/>
</dbReference>
<accession>A0A381PTR9</accession>
<dbReference type="GO" id="GO:0009055">
    <property type="term" value="F:electron transfer activity"/>
    <property type="evidence" value="ECO:0007669"/>
    <property type="project" value="InterPro"/>
</dbReference>
<protein>
    <recommendedName>
        <fullName evidence="5">Cytochrome c domain-containing protein</fullName>
    </recommendedName>
</protein>
<dbReference type="SUPFAM" id="SSF46626">
    <property type="entry name" value="Cytochrome c"/>
    <property type="match status" value="1"/>
</dbReference>
<name>A0A381PTR9_9ZZZZ</name>
<evidence type="ECO:0000256" key="2">
    <source>
        <dbReference type="ARBA" id="ARBA00022723"/>
    </source>
</evidence>
<dbReference type="Pfam" id="PF13442">
    <property type="entry name" value="Cytochrome_CBB3"/>
    <property type="match status" value="1"/>
</dbReference>
<keyword evidence="3" id="KW-0408">Iron</keyword>
<sequence length="134" mass="14994">MKDSVRVLLRIAGSSFLLICLLGGQNVFAQEKTVKDGVFTEAQVASGQIVYDSQCKTCHNMQFYRDTLRSWNNQPLLWLWESIMGTMPADNPGSLMLEEYTDVIAYILSENGFPTGDNELDPDNGMEQISILPP</sequence>
<dbReference type="InterPro" id="IPR036909">
    <property type="entry name" value="Cyt_c-like_dom_sf"/>
</dbReference>
<reference evidence="6" key="1">
    <citation type="submission" date="2018-05" db="EMBL/GenBank/DDBJ databases">
        <authorList>
            <person name="Lanie J.A."/>
            <person name="Ng W.-L."/>
            <person name="Kazmierczak K.M."/>
            <person name="Andrzejewski T.M."/>
            <person name="Davidsen T.M."/>
            <person name="Wayne K.J."/>
            <person name="Tettelin H."/>
            <person name="Glass J.I."/>
            <person name="Rusch D."/>
            <person name="Podicherti R."/>
            <person name="Tsui H.-C.T."/>
            <person name="Winkler M.E."/>
        </authorList>
    </citation>
    <scope>NUCLEOTIDE SEQUENCE</scope>
</reference>
<keyword evidence="1" id="KW-0349">Heme</keyword>
<proteinExistence type="predicted"/>
<organism evidence="6">
    <name type="scientific">marine metagenome</name>
    <dbReference type="NCBI Taxonomy" id="408172"/>
    <lineage>
        <taxon>unclassified sequences</taxon>
        <taxon>metagenomes</taxon>
        <taxon>ecological metagenomes</taxon>
    </lineage>
</organism>
<evidence type="ECO:0000259" key="5">
    <source>
        <dbReference type="PROSITE" id="PS51007"/>
    </source>
</evidence>
<dbReference type="GO" id="GO:0020037">
    <property type="term" value="F:heme binding"/>
    <property type="evidence" value="ECO:0007669"/>
    <property type="project" value="InterPro"/>
</dbReference>
<evidence type="ECO:0000256" key="4">
    <source>
        <dbReference type="SAM" id="MobiDB-lite"/>
    </source>
</evidence>
<dbReference type="AlphaFoldDB" id="A0A381PTR9"/>
<evidence type="ECO:0000256" key="1">
    <source>
        <dbReference type="ARBA" id="ARBA00022617"/>
    </source>
</evidence>
<keyword evidence="2" id="KW-0479">Metal-binding</keyword>
<evidence type="ECO:0000313" key="6">
    <source>
        <dbReference type="EMBL" id="SUZ69437.1"/>
    </source>
</evidence>
<feature type="domain" description="Cytochrome c" evidence="5">
    <location>
        <begin position="42"/>
        <end position="111"/>
    </location>
</feature>
<evidence type="ECO:0000256" key="3">
    <source>
        <dbReference type="ARBA" id="ARBA00023004"/>
    </source>
</evidence>